<dbReference type="PANTHER" id="PTHR28524:SF3">
    <property type="entry name" value="SUCCINATE DEHYDROGENASE ASSEMBLY FACTOR 4, MITOCHONDRIAL"/>
    <property type="match status" value="1"/>
</dbReference>
<dbReference type="Gramene" id="ERN06074">
    <property type="protein sequence ID" value="ERN06074"/>
    <property type="gene ID" value="AMTR_s00142p00098900"/>
</dbReference>
<dbReference type="GO" id="GO:0034553">
    <property type="term" value="P:mitochondrial respiratory chain complex II assembly"/>
    <property type="evidence" value="ECO:0000318"/>
    <property type="project" value="GO_Central"/>
</dbReference>
<dbReference type="Pfam" id="PF07896">
    <property type="entry name" value="DUF1674"/>
    <property type="match status" value="1"/>
</dbReference>
<dbReference type="eggNOG" id="KOG3245">
    <property type="taxonomic scope" value="Eukaryota"/>
</dbReference>
<sequence>MGRAMAICCMISSSMGAHTHELKPLLPSISSISRWISSPSSVAEEQHPITHKDKDEMPKQGKGERRETEEEEAVQENHVNKETGEIGGPRGPEPTRFGDWERNGRCSDF</sequence>
<feature type="region of interest" description="Disordered" evidence="3">
    <location>
        <begin position="37"/>
        <end position="109"/>
    </location>
</feature>
<keyword evidence="5" id="KW-1185">Reference proteome</keyword>
<comment type="similarity">
    <text evidence="1">Belongs to the SDHAF4 family.</text>
</comment>
<reference evidence="5" key="1">
    <citation type="journal article" date="2013" name="Science">
        <title>The Amborella genome and the evolution of flowering plants.</title>
        <authorList>
            <consortium name="Amborella Genome Project"/>
        </authorList>
    </citation>
    <scope>NUCLEOTIDE SEQUENCE [LARGE SCALE GENOMIC DNA]</scope>
</reference>
<organism evidence="4 5">
    <name type="scientific">Amborella trichopoda</name>
    <dbReference type="NCBI Taxonomy" id="13333"/>
    <lineage>
        <taxon>Eukaryota</taxon>
        <taxon>Viridiplantae</taxon>
        <taxon>Streptophyta</taxon>
        <taxon>Embryophyta</taxon>
        <taxon>Tracheophyta</taxon>
        <taxon>Spermatophyta</taxon>
        <taxon>Magnoliopsida</taxon>
        <taxon>Amborellales</taxon>
        <taxon>Amborellaceae</taxon>
        <taxon>Amborella</taxon>
    </lineage>
</organism>
<dbReference type="Proteomes" id="UP000017836">
    <property type="component" value="Unassembled WGS sequence"/>
</dbReference>
<evidence type="ECO:0000256" key="1">
    <source>
        <dbReference type="ARBA" id="ARBA00005701"/>
    </source>
</evidence>
<dbReference type="HOGENOM" id="CLU_160299_0_1_1"/>
<evidence type="ECO:0000313" key="4">
    <source>
        <dbReference type="EMBL" id="ERN06074.1"/>
    </source>
</evidence>
<dbReference type="STRING" id="13333.W1PEE4"/>
<proteinExistence type="inferred from homology"/>
<gene>
    <name evidence="4" type="ORF">AMTR_s00142p00098900</name>
</gene>
<dbReference type="AlphaFoldDB" id="W1PEE4"/>
<dbReference type="InterPro" id="IPR012875">
    <property type="entry name" value="SDHF4"/>
</dbReference>
<feature type="compositionally biased region" description="Basic and acidic residues" evidence="3">
    <location>
        <begin position="44"/>
        <end position="68"/>
    </location>
</feature>
<dbReference type="EMBL" id="KI393933">
    <property type="protein sequence ID" value="ERN06074.1"/>
    <property type="molecule type" value="Genomic_DNA"/>
</dbReference>
<accession>W1PEE4</accession>
<evidence type="ECO:0000256" key="3">
    <source>
        <dbReference type="SAM" id="MobiDB-lite"/>
    </source>
</evidence>
<evidence type="ECO:0000256" key="2">
    <source>
        <dbReference type="ARBA" id="ARBA00022170"/>
    </source>
</evidence>
<evidence type="ECO:0000313" key="5">
    <source>
        <dbReference type="Proteomes" id="UP000017836"/>
    </source>
</evidence>
<protein>
    <recommendedName>
        <fullName evidence="2">Succinate dehydrogenase assembly factor 4, mitochondrial</fullName>
    </recommendedName>
</protein>
<feature type="compositionally biased region" description="Basic and acidic residues" evidence="3">
    <location>
        <begin position="96"/>
        <end position="109"/>
    </location>
</feature>
<dbReference type="PANTHER" id="PTHR28524">
    <property type="entry name" value="SUCCINATE DEHYDROGENASE ASSEMBLY FACTOR 4, MITOCHONDRIAL"/>
    <property type="match status" value="1"/>
</dbReference>
<name>W1PEE4_AMBTC</name>
<dbReference type="GO" id="GO:0005739">
    <property type="term" value="C:mitochondrion"/>
    <property type="evidence" value="ECO:0000318"/>
    <property type="project" value="GO_Central"/>
</dbReference>